<dbReference type="HOGENOM" id="CLU_021518_0_0_7"/>
<protein>
    <submittedName>
        <fullName evidence="8">Outer membrane protein P1</fullName>
    </submittedName>
</protein>
<evidence type="ECO:0000256" key="4">
    <source>
        <dbReference type="ARBA" id="ARBA00022692"/>
    </source>
</evidence>
<evidence type="ECO:0000256" key="2">
    <source>
        <dbReference type="ARBA" id="ARBA00008163"/>
    </source>
</evidence>
<dbReference type="RefSeq" id="WP_014661577.1">
    <property type="nucleotide sequence ID" value="NC_017737.1"/>
</dbReference>
<comment type="subcellular location">
    <subcellularLocation>
        <location evidence="1">Cell outer membrane</location>
        <topology evidence="1">Multi-pass membrane protein</topology>
    </subcellularLocation>
</comment>
<dbReference type="PATRIC" id="fig|182217.3.peg.1535"/>
<dbReference type="InterPro" id="IPR005017">
    <property type="entry name" value="OMPP1/FadL/TodX"/>
</dbReference>
<keyword evidence="5" id="KW-0732">Signal</keyword>
<sequence length="592" mass="64246">MKKIKNHSFKTLTQKSFSPPLKLGSFLLSLLPTLSYANGFKVQEQSLNGTALGSAYVAGARGADAVFYNPANMGFANDLGENKSEFEITTTVINIPAFTFKVPTTNQGLYSVTSLQVDKSQQDVMKIIGIIGLGNILHALGNAGGLPEAINRIQGLMNLTNQKVVTLSSAPDTQIVNGWTGTTNFVLPKFFYKTRTHNGFTFGGSFTAPSGLGMKWNGKGGEFLQNVFIMMVELAPSMSYTINNRFSVGIGLRGLYATGKFDNTVYVPLEGDSILTAQQILNLPNDVFANQVPKNMMSLLGNIGYQPALECQKAGGDINTQSCQNFYNGLKQIMGYSGLQKAVASLYGTTKVVQQSNGNGMSGGYRLAGSLRVFENGMFSAVYNSSVTFNMKGDLVAITQLGPSLGNVLTKGSLNINVSLPQTLSLAYAHEFFKKRLRIEGVFERTFWSQGNKFLVTPDFANATYKGLSGTVASLNSETLKKMVGLANFKSVMNMGNGWRDTNTFRLGVTYMGRSLRLMGALDYDQAPSPQDAIGIPDSNGYTIAFGAKYHFRGFDLGWGGSFTFKSNRSSLYQSPTIGQLRIFSASLGYRW</sequence>
<evidence type="ECO:0000313" key="9">
    <source>
        <dbReference type="Proteomes" id="UP000005010"/>
    </source>
</evidence>
<dbReference type="STRING" id="182217.HCW_07260"/>
<dbReference type="PANTHER" id="PTHR35093:SF8">
    <property type="entry name" value="OUTER MEMBRANE PROTEIN NMB0088-RELATED"/>
    <property type="match status" value="1"/>
</dbReference>
<accession>I0EP41</accession>
<evidence type="ECO:0000256" key="7">
    <source>
        <dbReference type="ARBA" id="ARBA00023237"/>
    </source>
</evidence>
<dbReference type="Proteomes" id="UP000005010">
    <property type="component" value="Chromosome"/>
</dbReference>
<evidence type="ECO:0000256" key="6">
    <source>
        <dbReference type="ARBA" id="ARBA00023136"/>
    </source>
</evidence>
<dbReference type="Gene3D" id="2.40.160.60">
    <property type="entry name" value="Outer membrane protein transport protein (OMPP1/FadL/TodX)"/>
    <property type="match status" value="1"/>
</dbReference>
<gene>
    <name evidence="8" type="ordered locus">HCW_07260</name>
</gene>
<evidence type="ECO:0000256" key="1">
    <source>
        <dbReference type="ARBA" id="ARBA00004571"/>
    </source>
</evidence>
<evidence type="ECO:0000256" key="5">
    <source>
        <dbReference type="ARBA" id="ARBA00022729"/>
    </source>
</evidence>
<dbReference type="Pfam" id="PF03349">
    <property type="entry name" value="Toluene_X"/>
    <property type="match status" value="1"/>
</dbReference>
<evidence type="ECO:0000256" key="3">
    <source>
        <dbReference type="ARBA" id="ARBA00022452"/>
    </source>
</evidence>
<dbReference type="SUPFAM" id="SSF56935">
    <property type="entry name" value="Porins"/>
    <property type="match status" value="1"/>
</dbReference>
<reference evidence="9" key="1">
    <citation type="submission" date="2012-04" db="EMBL/GenBank/DDBJ databases">
        <title>Complete genome sequence of Helicobacter cetorum strain MIT 00-7128.</title>
        <authorList>
            <person name="Kersulyte D."/>
            <person name="Berg D.E."/>
        </authorList>
    </citation>
    <scope>NUCLEOTIDE SEQUENCE [LARGE SCALE GENOMIC DNA]</scope>
    <source>
        <strain evidence="9">MIT 00-7128</strain>
    </source>
</reference>
<keyword evidence="7" id="KW-0998">Cell outer membrane</keyword>
<dbReference type="GO" id="GO:0009279">
    <property type="term" value="C:cell outer membrane"/>
    <property type="evidence" value="ECO:0007669"/>
    <property type="project" value="UniProtKB-SubCell"/>
</dbReference>
<comment type="similarity">
    <text evidence="2">Belongs to the OmpP1/FadL family.</text>
</comment>
<dbReference type="EMBL" id="CP003479">
    <property type="protein sequence ID" value="AFI04710.1"/>
    <property type="molecule type" value="Genomic_DNA"/>
</dbReference>
<name>I0EP41_HELC0</name>
<dbReference type="AlphaFoldDB" id="I0EP41"/>
<keyword evidence="4" id="KW-0812">Transmembrane</keyword>
<dbReference type="PANTHER" id="PTHR35093">
    <property type="entry name" value="OUTER MEMBRANE PROTEIN NMB0088-RELATED"/>
    <property type="match status" value="1"/>
</dbReference>
<dbReference type="KEGG" id="hce:HCW_07260"/>
<evidence type="ECO:0000313" key="8">
    <source>
        <dbReference type="EMBL" id="AFI04710.1"/>
    </source>
</evidence>
<dbReference type="GO" id="GO:0015483">
    <property type="term" value="F:long-chain fatty acid transporting porin activity"/>
    <property type="evidence" value="ECO:0007669"/>
    <property type="project" value="TreeGrafter"/>
</dbReference>
<dbReference type="eggNOG" id="COG2067">
    <property type="taxonomic scope" value="Bacteria"/>
</dbReference>
<keyword evidence="9" id="KW-1185">Reference proteome</keyword>
<keyword evidence="6" id="KW-0472">Membrane</keyword>
<keyword evidence="3" id="KW-1134">Transmembrane beta strand</keyword>
<proteinExistence type="inferred from homology"/>
<organism evidence="8 9">
    <name type="scientific">Helicobacter cetorum (strain ATCC BAA-429 / MIT 00-7128)</name>
    <dbReference type="NCBI Taxonomy" id="182217"/>
    <lineage>
        <taxon>Bacteria</taxon>
        <taxon>Pseudomonadati</taxon>
        <taxon>Campylobacterota</taxon>
        <taxon>Epsilonproteobacteria</taxon>
        <taxon>Campylobacterales</taxon>
        <taxon>Helicobacteraceae</taxon>
        <taxon>Helicobacter</taxon>
    </lineage>
</organism>